<sequence>MKLIPANEYRKLIEQGRATAAAFAEGQEPPDHKPVVKLFTPDANCTWLIAELDPDEPDIAYGLCDLGLGCAELGSVRISEIESVRGAFGLRAERDRFFRANRSLGAYAAIARENGRIVT</sequence>
<keyword evidence="2" id="KW-1185">Reference proteome</keyword>
<dbReference type="RefSeq" id="WP_377071283.1">
    <property type="nucleotide sequence ID" value="NZ_JBHMEC010000038.1"/>
</dbReference>
<proteinExistence type="predicted"/>
<evidence type="ECO:0000313" key="1">
    <source>
        <dbReference type="EMBL" id="MFB9151652.1"/>
    </source>
</evidence>
<dbReference type="InterPro" id="IPR021341">
    <property type="entry name" value="DUF2958"/>
</dbReference>
<dbReference type="Proteomes" id="UP001589670">
    <property type="component" value="Unassembled WGS sequence"/>
</dbReference>
<accession>A0ABV5I4N4</accession>
<evidence type="ECO:0000313" key="2">
    <source>
        <dbReference type="Proteomes" id="UP001589670"/>
    </source>
</evidence>
<name>A0ABV5I4N4_9RHOB</name>
<reference evidence="1 2" key="1">
    <citation type="submission" date="2024-09" db="EMBL/GenBank/DDBJ databases">
        <authorList>
            <person name="Sun Q."/>
            <person name="Mori K."/>
        </authorList>
    </citation>
    <scope>NUCLEOTIDE SEQUENCE [LARGE SCALE GENOMIC DNA]</scope>
    <source>
        <strain evidence="1 2">CECT 9424</strain>
    </source>
</reference>
<dbReference type="Pfam" id="PF11171">
    <property type="entry name" value="DUF2958"/>
    <property type="match status" value="1"/>
</dbReference>
<dbReference type="EMBL" id="JBHMEC010000038">
    <property type="protein sequence ID" value="MFB9151652.1"/>
    <property type="molecule type" value="Genomic_DNA"/>
</dbReference>
<gene>
    <name evidence="1" type="ORF">ACFFU4_18030</name>
</gene>
<organism evidence="1 2">
    <name type="scientific">Roseovarius ramblicola</name>
    <dbReference type="NCBI Taxonomy" id="2022336"/>
    <lineage>
        <taxon>Bacteria</taxon>
        <taxon>Pseudomonadati</taxon>
        <taxon>Pseudomonadota</taxon>
        <taxon>Alphaproteobacteria</taxon>
        <taxon>Rhodobacterales</taxon>
        <taxon>Roseobacteraceae</taxon>
        <taxon>Roseovarius</taxon>
    </lineage>
</organism>
<protein>
    <submittedName>
        <fullName evidence="1">DUF2958 domain-containing protein</fullName>
    </submittedName>
</protein>
<comment type="caution">
    <text evidence="1">The sequence shown here is derived from an EMBL/GenBank/DDBJ whole genome shotgun (WGS) entry which is preliminary data.</text>
</comment>